<dbReference type="SUPFAM" id="SSF57716">
    <property type="entry name" value="Glucocorticoid receptor-like (DNA-binding domain)"/>
    <property type="match status" value="1"/>
</dbReference>
<evidence type="ECO:0000256" key="3">
    <source>
        <dbReference type="ARBA" id="ARBA00022833"/>
    </source>
</evidence>
<keyword evidence="2" id="KW-0863">Zinc-finger</keyword>
<dbReference type="InterPro" id="IPR051152">
    <property type="entry name" value="C.elegans_Orphan_NR"/>
</dbReference>
<keyword evidence="5" id="KW-0238">DNA-binding</keyword>
<keyword evidence="1" id="KW-0479">Metal-binding</keyword>
<evidence type="ECO:0000256" key="4">
    <source>
        <dbReference type="ARBA" id="ARBA00023015"/>
    </source>
</evidence>
<keyword evidence="7" id="KW-0675">Receptor</keyword>
<dbReference type="GO" id="GO:0043565">
    <property type="term" value="F:sequence-specific DNA binding"/>
    <property type="evidence" value="ECO:0007669"/>
    <property type="project" value="InterPro"/>
</dbReference>
<dbReference type="PROSITE" id="PS00031">
    <property type="entry name" value="NUCLEAR_REC_DBD_1"/>
    <property type="match status" value="1"/>
</dbReference>
<evidence type="ECO:0000313" key="11">
    <source>
        <dbReference type="WBParaSite" id="Minc3s00532g13847"/>
    </source>
</evidence>
<dbReference type="AlphaFoldDB" id="A0A914LIG1"/>
<dbReference type="Gene3D" id="3.30.50.10">
    <property type="entry name" value="Erythroid Transcription Factor GATA-1, subunit A"/>
    <property type="match status" value="1"/>
</dbReference>
<keyword evidence="6" id="KW-0804">Transcription</keyword>
<keyword evidence="3" id="KW-0862">Zinc</keyword>
<name>A0A914LIG1_MELIC</name>
<evidence type="ECO:0000256" key="5">
    <source>
        <dbReference type="ARBA" id="ARBA00023125"/>
    </source>
</evidence>
<dbReference type="GO" id="GO:0003700">
    <property type="term" value="F:DNA-binding transcription factor activity"/>
    <property type="evidence" value="ECO:0007669"/>
    <property type="project" value="InterPro"/>
</dbReference>
<dbReference type="Pfam" id="PF00105">
    <property type="entry name" value="zf-C4"/>
    <property type="match status" value="1"/>
</dbReference>
<evidence type="ECO:0000313" key="10">
    <source>
        <dbReference type="Proteomes" id="UP000887563"/>
    </source>
</evidence>
<reference evidence="11" key="1">
    <citation type="submission" date="2022-11" db="UniProtKB">
        <authorList>
            <consortium name="WormBaseParasite"/>
        </authorList>
    </citation>
    <scope>IDENTIFICATION</scope>
</reference>
<organism evidence="10 11">
    <name type="scientific">Meloidogyne incognita</name>
    <name type="common">Southern root-knot nematode worm</name>
    <name type="synonym">Oxyuris incognita</name>
    <dbReference type="NCBI Taxonomy" id="6306"/>
    <lineage>
        <taxon>Eukaryota</taxon>
        <taxon>Metazoa</taxon>
        <taxon>Ecdysozoa</taxon>
        <taxon>Nematoda</taxon>
        <taxon>Chromadorea</taxon>
        <taxon>Rhabditida</taxon>
        <taxon>Tylenchina</taxon>
        <taxon>Tylenchomorpha</taxon>
        <taxon>Tylenchoidea</taxon>
        <taxon>Meloidogynidae</taxon>
        <taxon>Meloidogyninae</taxon>
        <taxon>Meloidogyne</taxon>
        <taxon>Meloidogyne incognita group</taxon>
    </lineage>
</organism>
<evidence type="ECO:0000259" key="9">
    <source>
        <dbReference type="PROSITE" id="PS51030"/>
    </source>
</evidence>
<dbReference type="PRINTS" id="PR00047">
    <property type="entry name" value="STROIDFINGER"/>
</dbReference>
<feature type="domain" description="Nuclear receptor" evidence="9">
    <location>
        <begin position="6"/>
        <end position="91"/>
    </location>
</feature>
<proteinExistence type="predicted"/>
<dbReference type="InterPro" id="IPR001628">
    <property type="entry name" value="Znf_hrmn_rcpt"/>
</dbReference>
<accession>A0A914LIG1</accession>
<dbReference type="WBParaSite" id="Minc3s00532g13847">
    <property type="protein sequence ID" value="Minc3s00532g13847"/>
    <property type="gene ID" value="Minc3s00532g13847"/>
</dbReference>
<protein>
    <submittedName>
        <fullName evidence="11">Nuclear receptor domain-containing protein</fullName>
    </submittedName>
</protein>
<sequence length="146" mass="17024">MQRNSITQCKVCGAKEHVCFHFGVSTCRACGAFFRRYINNGEVCKFECKCLQKPLSKENKDGTSQTNLAKCKKCRLDKCLLVGMKRLNVMHLRYDVNLEEIEKQKNKITPLWFFDFQEVCISVKSSPIFFEFDVIRHSSTIFITYN</sequence>
<keyword evidence="10" id="KW-1185">Reference proteome</keyword>
<evidence type="ECO:0000256" key="1">
    <source>
        <dbReference type="ARBA" id="ARBA00022723"/>
    </source>
</evidence>
<dbReference type="SMART" id="SM00399">
    <property type="entry name" value="ZnF_C4"/>
    <property type="match status" value="1"/>
</dbReference>
<dbReference type="PROSITE" id="PS51030">
    <property type="entry name" value="NUCLEAR_REC_DBD_2"/>
    <property type="match status" value="1"/>
</dbReference>
<dbReference type="PANTHER" id="PTHR45680">
    <property type="entry name" value="NUCLEAR HORMONE RECEPTOR FAMILY"/>
    <property type="match status" value="1"/>
</dbReference>
<evidence type="ECO:0000256" key="7">
    <source>
        <dbReference type="ARBA" id="ARBA00023170"/>
    </source>
</evidence>
<dbReference type="GO" id="GO:0008270">
    <property type="term" value="F:zinc ion binding"/>
    <property type="evidence" value="ECO:0007669"/>
    <property type="project" value="UniProtKB-KW"/>
</dbReference>
<dbReference type="InterPro" id="IPR013088">
    <property type="entry name" value="Znf_NHR/GATA"/>
</dbReference>
<evidence type="ECO:0000256" key="2">
    <source>
        <dbReference type="ARBA" id="ARBA00022771"/>
    </source>
</evidence>
<keyword evidence="4" id="KW-0805">Transcription regulation</keyword>
<dbReference type="PANTHER" id="PTHR45680:SF29">
    <property type="entry name" value="NUCLEAR HORMONE RECEPTOR FAMILY"/>
    <property type="match status" value="1"/>
</dbReference>
<evidence type="ECO:0000256" key="8">
    <source>
        <dbReference type="ARBA" id="ARBA00023242"/>
    </source>
</evidence>
<dbReference type="Proteomes" id="UP000887563">
    <property type="component" value="Unplaced"/>
</dbReference>
<evidence type="ECO:0000256" key="6">
    <source>
        <dbReference type="ARBA" id="ARBA00023163"/>
    </source>
</evidence>
<keyword evidence="8" id="KW-0539">Nucleus</keyword>